<keyword evidence="7" id="KW-0010">Activator</keyword>
<evidence type="ECO:0000313" key="10">
    <source>
        <dbReference type="Proteomes" id="UP000662904"/>
    </source>
</evidence>
<evidence type="ECO:0000256" key="3">
    <source>
        <dbReference type="ARBA" id="ARBA00011643"/>
    </source>
</evidence>
<organism evidence="9 10">
    <name type="scientific">Koleobacter methoxysyntrophicus</name>
    <dbReference type="NCBI Taxonomy" id="2751313"/>
    <lineage>
        <taxon>Bacteria</taxon>
        <taxon>Bacillati</taxon>
        <taxon>Bacillota</taxon>
        <taxon>Clostridia</taxon>
        <taxon>Koleobacterales</taxon>
        <taxon>Koleobacteraceae</taxon>
        <taxon>Koleobacter</taxon>
    </lineage>
</organism>
<accession>A0A8A0RMD9</accession>
<dbReference type="KEGG" id="kme:H0A61_01027"/>
<dbReference type="Pfam" id="PF09021">
    <property type="entry name" value="HutP"/>
    <property type="match status" value="1"/>
</dbReference>
<protein>
    <recommendedName>
        <fullName evidence="4">Hut operon positive regulatory protein</fullName>
    </recommendedName>
</protein>
<gene>
    <name evidence="9" type="primary">hutP</name>
    <name evidence="9" type="ORF">H0A61_01027</name>
</gene>
<evidence type="ECO:0000256" key="2">
    <source>
        <dbReference type="ARBA" id="ARBA00009992"/>
    </source>
</evidence>
<evidence type="ECO:0000256" key="5">
    <source>
        <dbReference type="ARBA" id="ARBA00022884"/>
    </source>
</evidence>
<comment type="similarity">
    <text evidence="2">Belongs to the HutP family.</text>
</comment>
<keyword evidence="5" id="KW-0694">RNA-binding</keyword>
<evidence type="ECO:0000256" key="6">
    <source>
        <dbReference type="ARBA" id="ARBA00023015"/>
    </source>
</evidence>
<dbReference type="Proteomes" id="UP000662904">
    <property type="component" value="Chromosome"/>
</dbReference>
<name>A0A8A0RMD9_9FIRM</name>
<evidence type="ECO:0000313" key="9">
    <source>
        <dbReference type="EMBL" id="QSQ08689.1"/>
    </source>
</evidence>
<evidence type="ECO:0000256" key="7">
    <source>
        <dbReference type="ARBA" id="ARBA00023159"/>
    </source>
</evidence>
<comment type="function">
    <text evidence="1">Antiterminator that binds to cis-acting regulatory sequences on the mRNA in the presence of histidine, thereby suppressing transcription termination and activating the hut operon for histidine utilization.</text>
</comment>
<proteinExistence type="inferred from homology"/>
<keyword evidence="10" id="KW-1185">Reference proteome</keyword>
<keyword evidence="8" id="KW-0804">Transcription</keyword>
<reference evidence="9" key="1">
    <citation type="submission" date="2020-07" db="EMBL/GenBank/DDBJ databases">
        <title>Koleobacter methoxysyntrophicus gen. nov., sp. nov., a novel anaerobic bacterium isolated from deep subsurface oil field and proposal of Koleobacterales ord. nov. in the phylum Firmicutes.</title>
        <authorList>
            <person name="Sakamoto S."/>
            <person name="Tamaki H."/>
        </authorList>
    </citation>
    <scope>NUCLEOTIDE SEQUENCE</scope>
    <source>
        <strain evidence="9">NRmbB1</strain>
    </source>
</reference>
<dbReference type="InterPro" id="IPR015111">
    <property type="entry name" value="Regulatory_HutP"/>
</dbReference>
<dbReference type="RefSeq" id="WP_206708891.1">
    <property type="nucleotide sequence ID" value="NZ_CP059066.1"/>
</dbReference>
<dbReference type="GO" id="GO:0003723">
    <property type="term" value="F:RNA binding"/>
    <property type="evidence" value="ECO:0007669"/>
    <property type="project" value="UniProtKB-KW"/>
</dbReference>
<dbReference type="AlphaFoldDB" id="A0A8A0RMD9"/>
<evidence type="ECO:0000256" key="8">
    <source>
        <dbReference type="ARBA" id="ARBA00023163"/>
    </source>
</evidence>
<dbReference type="InterPro" id="IPR036482">
    <property type="entry name" value="Regulatory_HutP_sf"/>
</dbReference>
<dbReference type="EMBL" id="CP059066">
    <property type="protein sequence ID" value="QSQ08689.1"/>
    <property type="molecule type" value="Genomic_DNA"/>
</dbReference>
<dbReference type="CDD" id="cd11640">
    <property type="entry name" value="HutP"/>
    <property type="match status" value="1"/>
</dbReference>
<evidence type="ECO:0000256" key="4">
    <source>
        <dbReference type="ARBA" id="ARBA00019377"/>
    </source>
</evidence>
<dbReference type="Gene3D" id="3.40.1510.10">
    <property type="entry name" value="Hut operon regulatory protein HutP"/>
    <property type="match status" value="1"/>
</dbReference>
<dbReference type="SUPFAM" id="SSF111064">
    <property type="entry name" value="Hut operon positive regulatory protein HutP"/>
    <property type="match status" value="1"/>
</dbReference>
<comment type="subunit">
    <text evidence="3">Homohexamer.</text>
</comment>
<sequence length="146" mass="16181">MRDYSVVWEKYLENLKPGKAAVLLAMSPREQEGELLDMFTQMGFKCGVTEAGGMRHEIEKKVNNALLGMGFNLNVLRRDSSDVHAAVHAAIEACNGLLLHSPMVSSYSLKIALVRKDKWLAVALYGYSAAHNLTNHERIGLGIMHV</sequence>
<evidence type="ECO:0000256" key="1">
    <source>
        <dbReference type="ARBA" id="ARBA00002945"/>
    </source>
</evidence>
<keyword evidence="6" id="KW-0805">Transcription regulation</keyword>